<protein>
    <submittedName>
        <fullName evidence="2">Uncharacterized protein</fullName>
    </submittedName>
</protein>
<evidence type="ECO:0000313" key="1">
    <source>
        <dbReference type="Proteomes" id="UP000095283"/>
    </source>
</evidence>
<reference evidence="2" key="1">
    <citation type="submission" date="2016-11" db="UniProtKB">
        <authorList>
            <consortium name="WormBaseParasite"/>
        </authorList>
    </citation>
    <scope>IDENTIFICATION</scope>
</reference>
<proteinExistence type="predicted"/>
<evidence type="ECO:0000313" key="2">
    <source>
        <dbReference type="WBParaSite" id="Hba_01236"/>
    </source>
</evidence>
<sequence length="55" mass="6107">MVLDIVTSQIEKLELRSGACSLNCSLIMMSHQAYVIPFASGIGELFGIPKWRNTH</sequence>
<organism evidence="1 2">
    <name type="scientific">Heterorhabditis bacteriophora</name>
    <name type="common">Entomopathogenic nematode worm</name>
    <dbReference type="NCBI Taxonomy" id="37862"/>
    <lineage>
        <taxon>Eukaryota</taxon>
        <taxon>Metazoa</taxon>
        <taxon>Ecdysozoa</taxon>
        <taxon>Nematoda</taxon>
        <taxon>Chromadorea</taxon>
        <taxon>Rhabditida</taxon>
        <taxon>Rhabditina</taxon>
        <taxon>Rhabditomorpha</taxon>
        <taxon>Strongyloidea</taxon>
        <taxon>Heterorhabditidae</taxon>
        <taxon>Heterorhabditis</taxon>
    </lineage>
</organism>
<dbReference type="WBParaSite" id="Hba_01236">
    <property type="protein sequence ID" value="Hba_01236"/>
    <property type="gene ID" value="Hba_01236"/>
</dbReference>
<name>A0A1I7W9A9_HETBA</name>
<accession>A0A1I7W9A9</accession>
<dbReference type="Proteomes" id="UP000095283">
    <property type="component" value="Unplaced"/>
</dbReference>
<dbReference type="AlphaFoldDB" id="A0A1I7W9A9"/>
<keyword evidence="1" id="KW-1185">Reference proteome</keyword>